<reference evidence="3 4" key="1">
    <citation type="submission" date="2016-05" db="EMBL/GenBank/DDBJ databases">
        <title>Complete genome sequence of Corynebacterium crudilactis, a new Corynebacterium species isolated from raw cow's milk.</title>
        <authorList>
            <person name="Christian R."/>
            <person name="Zimmermann J."/>
            <person name="Lipski A."/>
            <person name="Kalinowski J."/>
        </authorList>
    </citation>
    <scope>NUCLEOTIDE SEQUENCE [LARGE SCALE GENOMIC DNA]</scope>
    <source>
        <strain evidence="3 4">JZ16</strain>
    </source>
</reference>
<accession>A0A172QTL1</accession>
<dbReference type="EMBL" id="CP015622">
    <property type="protein sequence ID" value="ANE03988.1"/>
    <property type="molecule type" value="Genomic_DNA"/>
</dbReference>
<evidence type="ECO:0000313" key="4">
    <source>
        <dbReference type="Proteomes" id="UP000076929"/>
    </source>
</evidence>
<gene>
    <name evidence="3" type="ORF">ccrud_07045</name>
</gene>
<evidence type="ECO:0000256" key="1">
    <source>
        <dbReference type="ARBA" id="ARBA00022679"/>
    </source>
</evidence>
<dbReference type="Gene3D" id="3.40.50.150">
    <property type="entry name" value="Vaccinia Virus protein VP39"/>
    <property type="match status" value="1"/>
</dbReference>
<protein>
    <submittedName>
        <fullName evidence="3">SAM-dependent methyltransferase</fullName>
    </submittedName>
</protein>
<keyword evidence="1 3" id="KW-0808">Transferase</keyword>
<keyword evidence="3" id="KW-0489">Methyltransferase</keyword>
<dbReference type="STRING" id="1652495.ccrud_07045"/>
<dbReference type="GO" id="GO:0032259">
    <property type="term" value="P:methylation"/>
    <property type="evidence" value="ECO:0007669"/>
    <property type="project" value="UniProtKB-KW"/>
</dbReference>
<dbReference type="InterPro" id="IPR029063">
    <property type="entry name" value="SAM-dependent_MTases_sf"/>
</dbReference>
<name>A0A172QTL1_9CORY</name>
<dbReference type="KEGG" id="ccjz:ccrud_07045"/>
<sequence>MTTWKEITNNNPAHSENYAQRWRNLAESGTDIYGEARLIDAMASRRARILDAGCGQGRIGGYLSQQGHDVLGTDIDPILIGYAKNDFPQARWVVGDLSNDPIPEDNFDLVVSAGNVMGFLAEDGRRAALENIHRVLALRGRAVIGFGAGRGWEFGDFLETATSVGLELENAYESWELKPFVQGSEFLVAVFTKQ</sequence>
<dbReference type="SUPFAM" id="SSF53335">
    <property type="entry name" value="S-adenosyl-L-methionine-dependent methyltransferases"/>
    <property type="match status" value="1"/>
</dbReference>
<evidence type="ECO:0000259" key="2">
    <source>
        <dbReference type="Pfam" id="PF13649"/>
    </source>
</evidence>
<dbReference type="AlphaFoldDB" id="A0A172QTL1"/>
<dbReference type="RefSeq" id="WP_066565608.1">
    <property type="nucleotide sequence ID" value="NZ_CP015622.1"/>
</dbReference>
<proteinExistence type="predicted"/>
<dbReference type="GO" id="GO:0008168">
    <property type="term" value="F:methyltransferase activity"/>
    <property type="evidence" value="ECO:0007669"/>
    <property type="project" value="UniProtKB-KW"/>
</dbReference>
<dbReference type="CDD" id="cd02440">
    <property type="entry name" value="AdoMet_MTases"/>
    <property type="match status" value="1"/>
</dbReference>
<dbReference type="OrthoDB" id="7062303at2"/>
<feature type="domain" description="Methyltransferase" evidence="2">
    <location>
        <begin position="49"/>
        <end position="138"/>
    </location>
</feature>
<dbReference type="Proteomes" id="UP000076929">
    <property type="component" value="Chromosome"/>
</dbReference>
<organism evidence="3 4">
    <name type="scientific">Corynebacterium crudilactis</name>
    <dbReference type="NCBI Taxonomy" id="1652495"/>
    <lineage>
        <taxon>Bacteria</taxon>
        <taxon>Bacillati</taxon>
        <taxon>Actinomycetota</taxon>
        <taxon>Actinomycetes</taxon>
        <taxon>Mycobacteriales</taxon>
        <taxon>Corynebacteriaceae</taxon>
        <taxon>Corynebacterium</taxon>
    </lineage>
</organism>
<dbReference type="Pfam" id="PF13649">
    <property type="entry name" value="Methyltransf_25"/>
    <property type="match status" value="1"/>
</dbReference>
<dbReference type="PANTHER" id="PTHR43861">
    <property type="entry name" value="TRANS-ACONITATE 2-METHYLTRANSFERASE-RELATED"/>
    <property type="match status" value="1"/>
</dbReference>
<evidence type="ECO:0000313" key="3">
    <source>
        <dbReference type="EMBL" id="ANE03988.1"/>
    </source>
</evidence>
<keyword evidence="4" id="KW-1185">Reference proteome</keyword>
<dbReference type="InterPro" id="IPR041698">
    <property type="entry name" value="Methyltransf_25"/>
</dbReference>